<dbReference type="GO" id="GO:0004081">
    <property type="term" value="F:bis(5'-nucleosyl)-tetraphosphatase (asymmetrical) activity"/>
    <property type="evidence" value="ECO:0007669"/>
    <property type="project" value="TreeGrafter"/>
</dbReference>
<dbReference type="InterPro" id="IPR003565">
    <property type="entry name" value="Tetra_PHTase"/>
</dbReference>
<dbReference type="PANTHER" id="PTHR21340">
    <property type="entry name" value="DIADENOSINE 5,5-P1,P4-TETRAPHOSPHATE PYROPHOSPHOHYDROLASE MUTT"/>
    <property type="match status" value="1"/>
</dbReference>
<dbReference type="CDD" id="cd03428">
    <property type="entry name" value="NUDIX_Ap4A_Nudt2"/>
    <property type="match status" value="1"/>
</dbReference>
<dbReference type="EMBL" id="DTCM01000081">
    <property type="protein sequence ID" value="HGL41337.1"/>
    <property type="molecule type" value="Genomic_DNA"/>
</dbReference>
<dbReference type="InterPro" id="IPR020084">
    <property type="entry name" value="NUDIX_hydrolase_CS"/>
</dbReference>
<name>A0A7C4E2H8_CALS0</name>
<gene>
    <name evidence="8" type="ORF">ENT82_06625</name>
    <name evidence="7" type="ORF">ENU43_06705</name>
</gene>
<dbReference type="AlphaFoldDB" id="A0A7C4E2H8"/>
<reference evidence="8" key="1">
    <citation type="journal article" date="2020" name="mSystems">
        <title>Genome- and Community-Level Interaction Insights into Carbon Utilization and Element Cycling Functions of Hydrothermarchaeota in Hydrothermal Sediment.</title>
        <authorList>
            <person name="Zhou Z."/>
            <person name="Liu Y."/>
            <person name="Xu W."/>
            <person name="Pan J."/>
            <person name="Luo Z.H."/>
            <person name="Li M."/>
        </authorList>
    </citation>
    <scope>NUCLEOTIDE SEQUENCE [LARGE SCALE GENOMIC DNA]</scope>
    <source>
        <strain evidence="8">SpSt-613</strain>
        <strain evidence="7">SpSt-669</strain>
    </source>
</reference>
<proteinExistence type="inferred from homology"/>
<evidence type="ECO:0000259" key="6">
    <source>
        <dbReference type="PROSITE" id="PS51462"/>
    </source>
</evidence>
<comment type="caution">
    <text evidence="8">The sequence shown here is derived from an EMBL/GenBank/DDBJ whole genome shotgun (WGS) entry which is preliminary data.</text>
</comment>
<keyword evidence="4" id="KW-0378">Hydrolase</keyword>
<organism evidence="8">
    <name type="scientific">Caldiarchaeum subterraneum</name>
    <dbReference type="NCBI Taxonomy" id="311458"/>
    <lineage>
        <taxon>Archaea</taxon>
        <taxon>Nitrososphaerota</taxon>
        <taxon>Candidatus Caldarchaeales</taxon>
        <taxon>Candidatus Caldarchaeaceae</taxon>
        <taxon>Candidatus Caldarchaeum</taxon>
    </lineage>
</organism>
<evidence type="ECO:0000313" key="7">
    <source>
        <dbReference type="EMBL" id="HGL41337.1"/>
    </source>
</evidence>
<dbReference type="PRINTS" id="PR00502">
    <property type="entry name" value="NUDIXFAMILY"/>
</dbReference>
<dbReference type="Gene3D" id="3.90.79.10">
    <property type="entry name" value="Nucleoside Triphosphate Pyrophosphohydrolase"/>
    <property type="match status" value="1"/>
</dbReference>
<dbReference type="InterPro" id="IPR015797">
    <property type="entry name" value="NUDIX_hydrolase-like_dom_sf"/>
</dbReference>
<dbReference type="Pfam" id="PF00293">
    <property type="entry name" value="NUDIX"/>
    <property type="match status" value="1"/>
</dbReference>
<dbReference type="SUPFAM" id="SSF55811">
    <property type="entry name" value="Nudix"/>
    <property type="match status" value="1"/>
</dbReference>
<evidence type="ECO:0000256" key="1">
    <source>
        <dbReference type="ARBA" id="ARBA00005582"/>
    </source>
</evidence>
<dbReference type="PANTHER" id="PTHR21340:SF0">
    <property type="entry name" value="BIS(5'-NUCLEOSYL)-TETRAPHOSPHATASE [ASYMMETRICAL]"/>
    <property type="match status" value="1"/>
</dbReference>
<evidence type="ECO:0000256" key="5">
    <source>
        <dbReference type="ARBA" id="ARBA00032644"/>
    </source>
</evidence>
<dbReference type="InterPro" id="IPR051325">
    <property type="entry name" value="Nudix_hydrolase_domain"/>
</dbReference>
<dbReference type="PROSITE" id="PS00893">
    <property type="entry name" value="NUDIX_BOX"/>
    <property type="match status" value="1"/>
</dbReference>
<evidence type="ECO:0000313" key="8">
    <source>
        <dbReference type="EMBL" id="HGN90781.1"/>
    </source>
</evidence>
<dbReference type="InterPro" id="IPR000086">
    <property type="entry name" value="NUDIX_hydrolase_dom"/>
</dbReference>
<dbReference type="GO" id="GO:0000166">
    <property type="term" value="F:nucleotide binding"/>
    <property type="evidence" value="ECO:0007669"/>
    <property type="project" value="UniProtKB-KW"/>
</dbReference>
<protein>
    <recommendedName>
        <fullName evidence="2">Bis(5'-nucleosyl)-tetraphosphatase [asymmetrical]</fullName>
    </recommendedName>
    <alternativeName>
        <fullName evidence="5">Diadenosine 5',5'''-P1,P4-tetraphosphate asymmetrical hydrolase</fullName>
    </alternativeName>
</protein>
<evidence type="ECO:0000256" key="3">
    <source>
        <dbReference type="ARBA" id="ARBA00022741"/>
    </source>
</evidence>
<dbReference type="InterPro" id="IPR020476">
    <property type="entry name" value="Nudix_hydrolase"/>
</dbReference>
<sequence length="147" mass="17319">MKRRVDERSAGAVLYIREGNGVEYLLLKYGAGHWDFPKGHIEKNESELEAVVREVWEETGIQRIELVDGFRKVINYMFMKNGRLVRKEVVFYLGEVFERAVTLSQEHLDFAWLPLEKAVERLTFKTARETLLEADSYLRKRLNNIQI</sequence>
<accession>A0A7C4E2H8</accession>
<keyword evidence="3" id="KW-0547">Nucleotide-binding</keyword>
<dbReference type="PROSITE" id="PS51462">
    <property type="entry name" value="NUDIX"/>
    <property type="match status" value="1"/>
</dbReference>
<evidence type="ECO:0000256" key="2">
    <source>
        <dbReference type="ARBA" id="ARBA00018911"/>
    </source>
</evidence>
<evidence type="ECO:0000256" key="4">
    <source>
        <dbReference type="ARBA" id="ARBA00022801"/>
    </source>
</evidence>
<feature type="domain" description="Nudix hydrolase" evidence="6">
    <location>
        <begin position="5"/>
        <end position="135"/>
    </location>
</feature>
<dbReference type="GO" id="GO:0006754">
    <property type="term" value="P:ATP biosynthetic process"/>
    <property type="evidence" value="ECO:0007669"/>
    <property type="project" value="TreeGrafter"/>
</dbReference>
<dbReference type="EMBL" id="DTAD01000073">
    <property type="protein sequence ID" value="HGN90781.1"/>
    <property type="molecule type" value="Genomic_DNA"/>
</dbReference>
<dbReference type="GO" id="GO:0006167">
    <property type="term" value="P:AMP biosynthetic process"/>
    <property type="evidence" value="ECO:0007669"/>
    <property type="project" value="TreeGrafter"/>
</dbReference>
<comment type="similarity">
    <text evidence="1">Belongs to the Nudix hydrolase family.</text>
</comment>